<keyword evidence="1" id="KW-0732">Signal</keyword>
<dbReference type="InterPro" id="IPR039448">
    <property type="entry name" value="Beta_helix"/>
</dbReference>
<accession>A0ABP5GUB8</accession>
<dbReference type="RefSeq" id="WP_344670830.1">
    <property type="nucleotide sequence ID" value="NZ_BAAAQN010000068.1"/>
</dbReference>
<evidence type="ECO:0000313" key="3">
    <source>
        <dbReference type="EMBL" id="GAA2057585.1"/>
    </source>
</evidence>
<dbReference type="SMART" id="SM00710">
    <property type="entry name" value="PbH1"/>
    <property type="match status" value="6"/>
</dbReference>
<reference evidence="4" key="1">
    <citation type="journal article" date="2019" name="Int. J. Syst. Evol. Microbiol.">
        <title>The Global Catalogue of Microorganisms (GCM) 10K type strain sequencing project: providing services to taxonomists for standard genome sequencing and annotation.</title>
        <authorList>
            <consortium name="The Broad Institute Genomics Platform"/>
            <consortium name="The Broad Institute Genome Sequencing Center for Infectious Disease"/>
            <person name="Wu L."/>
            <person name="Ma J."/>
        </authorList>
    </citation>
    <scope>NUCLEOTIDE SEQUENCE [LARGE SCALE GENOMIC DNA]</scope>
    <source>
        <strain evidence="4">JCM 16014</strain>
    </source>
</reference>
<dbReference type="Pfam" id="PF13229">
    <property type="entry name" value="Beta_helix"/>
    <property type="match status" value="1"/>
</dbReference>
<dbReference type="Proteomes" id="UP001500751">
    <property type="component" value="Unassembled WGS sequence"/>
</dbReference>
<keyword evidence="4" id="KW-1185">Reference proteome</keyword>
<dbReference type="EMBL" id="BAAAQN010000068">
    <property type="protein sequence ID" value="GAA2057585.1"/>
    <property type="molecule type" value="Genomic_DNA"/>
</dbReference>
<dbReference type="InterPro" id="IPR012334">
    <property type="entry name" value="Pectin_lyas_fold"/>
</dbReference>
<protein>
    <recommendedName>
        <fullName evidence="2">Right handed beta helix domain-containing protein</fullName>
    </recommendedName>
</protein>
<evidence type="ECO:0000313" key="4">
    <source>
        <dbReference type="Proteomes" id="UP001500751"/>
    </source>
</evidence>
<dbReference type="InterPro" id="IPR006626">
    <property type="entry name" value="PbH1"/>
</dbReference>
<feature type="chain" id="PRO_5046847205" description="Right handed beta helix domain-containing protein" evidence="1">
    <location>
        <begin position="33"/>
        <end position="700"/>
    </location>
</feature>
<organism evidence="3 4">
    <name type="scientific">Catenulispora yoronensis</name>
    <dbReference type="NCBI Taxonomy" id="450799"/>
    <lineage>
        <taxon>Bacteria</taxon>
        <taxon>Bacillati</taxon>
        <taxon>Actinomycetota</taxon>
        <taxon>Actinomycetes</taxon>
        <taxon>Catenulisporales</taxon>
        <taxon>Catenulisporaceae</taxon>
        <taxon>Catenulispora</taxon>
    </lineage>
</organism>
<name>A0ABP5GUB8_9ACTN</name>
<proteinExistence type="predicted"/>
<evidence type="ECO:0000256" key="1">
    <source>
        <dbReference type="SAM" id="SignalP"/>
    </source>
</evidence>
<comment type="caution">
    <text evidence="3">The sequence shown here is derived from an EMBL/GenBank/DDBJ whole genome shotgun (WGS) entry which is preliminary data.</text>
</comment>
<evidence type="ECO:0000259" key="2">
    <source>
        <dbReference type="Pfam" id="PF13229"/>
    </source>
</evidence>
<dbReference type="InterPro" id="IPR011050">
    <property type="entry name" value="Pectin_lyase_fold/virulence"/>
</dbReference>
<sequence length="700" mass="70463">MRAHLRSSFSALGALALGTVGLMAVSVPAAHAAGTVYYVDCSAASDGSGTSGSPWNSLADPSGHTFAAGDTLSFKAGTTCTGVLAPKGSGASGSPITVNAYGSGAKPVLEGAGAGEYTVHLIDQSYWTISGLKVQNASSTRAQREGILVEASGAANQAGITISGNEVANVAGWGDKTGTNAGWFSNSAGIAVRVGTSSGVFNGVSITGNTVHDVGGGGIKIEGEASAMLTGVYIGHNTITKAGGDGIVVHDSDTPLVEYNTASDLGLGAYPFVAGNFAGMWPYHSKNPTFQHNTVGAQRGVVNDATAWDCDINNTGTCTYQYNYSYGNAGGFYLDCLSGCGGAATTTNVVLRYNISRDDCRFTNSSTGTGTHYIYNNTFYCPGKPVTDTLGGNVVWQNNIFVAPTASWASDSSATFDGNTYYGGITAPSTGDAHAHTGDPLLTNDAAGTLAIKLRTGSPDLGTGVVVATNGGKDYFGNTVSATAAPNRGAYNGAGDNTALPFAASLTDTAVTADANAWAGSLNSATQSGKSFSATALATAGLVQGADVTAAGVDFGPWHPQAFDTTDSVIASGQTIAVTGTGPGTGTGTKVGFLGFSTTHGVNESGTLTFTDGTTQAFTLTLSDWTDTTPATGDTLVAKATYANQHTSTYNGSTTTTSGSFSLWAYSVALPSGKTLASVTLPNLPASSSTSQHLFGIAVG</sequence>
<feature type="domain" description="Right handed beta helix" evidence="2">
    <location>
        <begin position="119"/>
        <end position="297"/>
    </location>
</feature>
<dbReference type="SUPFAM" id="SSF51126">
    <property type="entry name" value="Pectin lyase-like"/>
    <property type="match status" value="1"/>
</dbReference>
<feature type="signal peptide" evidence="1">
    <location>
        <begin position="1"/>
        <end position="32"/>
    </location>
</feature>
<dbReference type="Gene3D" id="2.160.20.10">
    <property type="entry name" value="Single-stranded right-handed beta-helix, Pectin lyase-like"/>
    <property type="match status" value="1"/>
</dbReference>
<gene>
    <name evidence="3" type="ORF">GCM10009839_78800</name>
</gene>